<dbReference type="PANTHER" id="PTHR11941">
    <property type="entry name" value="ENOYL-COA HYDRATASE-RELATED"/>
    <property type="match status" value="1"/>
</dbReference>
<evidence type="ECO:0000313" key="4">
    <source>
        <dbReference type="EMBL" id="QQK77772.1"/>
    </source>
</evidence>
<evidence type="ECO:0000256" key="3">
    <source>
        <dbReference type="RuleBase" id="RU003707"/>
    </source>
</evidence>
<accession>A0A7T6Z6V8</accession>
<organism evidence="4 5">
    <name type="scientific">Salicibibacter cibarius</name>
    <dbReference type="NCBI Taxonomy" id="2743000"/>
    <lineage>
        <taxon>Bacteria</taxon>
        <taxon>Bacillati</taxon>
        <taxon>Bacillota</taxon>
        <taxon>Bacilli</taxon>
        <taxon>Bacillales</taxon>
        <taxon>Bacillaceae</taxon>
        <taxon>Salicibibacter</taxon>
    </lineage>
</organism>
<dbReference type="InterPro" id="IPR018376">
    <property type="entry name" value="Enoyl-CoA_hyd/isom_CS"/>
</dbReference>
<proteinExistence type="inferred from homology"/>
<dbReference type="PANTHER" id="PTHR11941:SF54">
    <property type="entry name" value="ENOYL-COA HYDRATASE, MITOCHONDRIAL"/>
    <property type="match status" value="1"/>
</dbReference>
<keyword evidence="5" id="KW-1185">Reference proteome</keyword>
<dbReference type="PROSITE" id="PS00166">
    <property type="entry name" value="ENOYL_COA_HYDRATASE"/>
    <property type="match status" value="1"/>
</dbReference>
<dbReference type="GO" id="GO:0016853">
    <property type="term" value="F:isomerase activity"/>
    <property type="evidence" value="ECO:0007669"/>
    <property type="project" value="UniProtKB-KW"/>
</dbReference>
<evidence type="ECO:0000256" key="1">
    <source>
        <dbReference type="ARBA" id="ARBA00005254"/>
    </source>
</evidence>
<dbReference type="Pfam" id="PF00378">
    <property type="entry name" value="ECH_1"/>
    <property type="match status" value="1"/>
</dbReference>
<evidence type="ECO:0000313" key="5">
    <source>
        <dbReference type="Proteomes" id="UP000595823"/>
    </source>
</evidence>
<dbReference type="SUPFAM" id="SSF52096">
    <property type="entry name" value="ClpP/crotonase"/>
    <property type="match status" value="1"/>
</dbReference>
<dbReference type="Proteomes" id="UP000595823">
    <property type="component" value="Chromosome"/>
</dbReference>
<gene>
    <name evidence="4" type="ORF">HUG15_20785</name>
</gene>
<dbReference type="CDD" id="cd06558">
    <property type="entry name" value="crotonase-like"/>
    <property type="match status" value="1"/>
</dbReference>
<dbReference type="EMBL" id="CP054705">
    <property type="protein sequence ID" value="QQK77772.1"/>
    <property type="molecule type" value="Genomic_DNA"/>
</dbReference>
<dbReference type="InterPro" id="IPR029045">
    <property type="entry name" value="ClpP/crotonase-like_dom_sf"/>
</dbReference>
<dbReference type="RefSeq" id="WP_200125430.1">
    <property type="nucleotide sequence ID" value="NZ_CP054705.1"/>
</dbReference>
<dbReference type="InterPro" id="IPR001753">
    <property type="entry name" value="Enoyl-CoA_hydra/iso"/>
</dbReference>
<protein>
    <submittedName>
        <fullName evidence="4">Enoyl-CoA hydratase/isomerase family protein</fullName>
    </submittedName>
</protein>
<dbReference type="GO" id="GO:0016829">
    <property type="term" value="F:lyase activity"/>
    <property type="evidence" value="ECO:0007669"/>
    <property type="project" value="UniProtKB-KW"/>
</dbReference>
<dbReference type="FunFam" id="3.90.226.10:FF:000009">
    <property type="entry name" value="Carnitinyl-CoA dehydratase"/>
    <property type="match status" value="1"/>
</dbReference>
<dbReference type="Gene3D" id="3.90.226.10">
    <property type="entry name" value="2-enoyl-CoA Hydratase, Chain A, domain 1"/>
    <property type="match status" value="1"/>
</dbReference>
<evidence type="ECO:0000256" key="2">
    <source>
        <dbReference type="ARBA" id="ARBA00023239"/>
    </source>
</evidence>
<sequence>MDTHNPLIKVECKDHIAVLALNNPPLNLVTLELTKQLQEELDEIEENEDIRVVIITGSSETKAFSAGSDITEFETVSDDIVGKKLGMENQVFSQIESLSKPTIAAIEGLAYGGGCELSLTCDLRIVSEQVKFSLPEIKLGAFPGSGGIFRLPKIIGLSKSLEMMYLGNKINAQTAEKMGLANHIVPEDETLSFAIRIAEEITEKPREALKAIKRGARNSLYHTHDEAVAQTLQLIEQVVRTDDYKEGVTAFFERRKPHFK</sequence>
<comment type="similarity">
    <text evidence="1 3">Belongs to the enoyl-CoA hydratase/isomerase family.</text>
</comment>
<dbReference type="GO" id="GO:0006635">
    <property type="term" value="P:fatty acid beta-oxidation"/>
    <property type="evidence" value="ECO:0007669"/>
    <property type="project" value="TreeGrafter"/>
</dbReference>
<keyword evidence="4" id="KW-0413">Isomerase</keyword>
<dbReference type="AlphaFoldDB" id="A0A7T6Z6V8"/>
<keyword evidence="2" id="KW-0456">Lyase</keyword>
<dbReference type="KEGG" id="scia:HUG15_20785"/>
<reference evidence="4 5" key="1">
    <citation type="submission" date="2020-06" db="EMBL/GenBank/DDBJ databases">
        <title>Genomic analysis of Salicibibacter sp. NKC5-3.</title>
        <authorList>
            <person name="Oh Y.J."/>
        </authorList>
    </citation>
    <scope>NUCLEOTIDE SEQUENCE [LARGE SCALE GENOMIC DNA]</scope>
    <source>
        <strain evidence="4 5">NKC5-3</strain>
    </source>
</reference>
<name>A0A7T6Z6V8_9BACI</name>